<name>A0A9Q1BIL0_HOLLE</name>
<dbReference type="PANTHER" id="PTHR33480">
    <property type="entry name" value="SET DOMAIN-CONTAINING PROTEIN-RELATED"/>
    <property type="match status" value="1"/>
</dbReference>
<dbReference type="PROSITE" id="PS50280">
    <property type="entry name" value="SET"/>
    <property type="match status" value="1"/>
</dbReference>
<dbReference type="SUPFAM" id="SSF82199">
    <property type="entry name" value="SET domain"/>
    <property type="match status" value="1"/>
</dbReference>
<feature type="region of interest" description="Disordered" evidence="1">
    <location>
        <begin position="376"/>
        <end position="430"/>
    </location>
</feature>
<dbReference type="Gene3D" id="2.170.270.10">
    <property type="entry name" value="SET domain"/>
    <property type="match status" value="1"/>
</dbReference>
<protein>
    <submittedName>
        <fullName evidence="3">Histone-lysine N-methyltransferase PR-Set7</fullName>
    </submittedName>
</protein>
<dbReference type="SMART" id="SM00317">
    <property type="entry name" value="SET"/>
    <property type="match status" value="1"/>
</dbReference>
<organism evidence="3 4">
    <name type="scientific">Holothuria leucospilota</name>
    <name type="common">Black long sea cucumber</name>
    <name type="synonym">Mertensiothuria leucospilota</name>
    <dbReference type="NCBI Taxonomy" id="206669"/>
    <lineage>
        <taxon>Eukaryota</taxon>
        <taxon>Metazoa</taxon>
        <taxon>Echinodermata</taxon>
        <taxon>Eleutherozoa</taxon>
        <taxon>Echinozoa</taxon>
        <taxon>Holothuroidea</taxon>
        <taxon>Aspidochirotacea</taxon>
        <taxon>Aspidochirotida</taxon>
        <taxon>Holothuriidae</taxon>
        <taxon>Holothuria</taxon>
    </lineage>
</organism>
<dbReference type="InterPro" id="IPR013762">
    <property type="entry name" value="Integrase-like_cat_sf"/>
</dbReference>
<dbReference type="OrthoDB" id="5376140at2759"/>
<evidence type="ECO:0000259" key="2">
    <source>
        <dbReference type="PROSITE" id="PS50280"/>
    </source>
</evidence>
<dbReference type="Pfam" id="PF00856">
    <property type="entry name" value="SET"/>
    <property type="match status" value="1"/>
</dbReference>
<dbReference type="PANTHER" id="PTHR33480:SF1">
    <property type="entry name" value="TYR RECOMBINASE DOMAIN-CONTAINING PROTEIN"/>
    <property type="match status" value="1"/>
</dbReference>
<evidence type="ECO:0000256" key="1">
    <source>
        <dbReference type="SAM" id="MobiDB-lite"/>
    </source>
</evidence>
<evidence type="ECO:0000313" key="3">
    <source>
        <dbReference type="EMBL" id="KAJ8027263.1"/>
    </source>
</evidence>
<feature type="domain" description="SET" evidence="2">
    <location>
        <begin position="1"/>
        <end position="105"/>
    </location>
</feature>
<dbReference type="InterPro" id="IPR046341">
    <property type="entry name" value="SET_dom_sf"/>
</dbReference>
<dbReference type="InterPro" id="IPR001214">
    <property type="entry name" value="SET_dom"/>
</dbReference>
<proteinExistence type="predicted"/>
<feature type="region of interest" description="Disordered" evidence="1">
    <location>
        <begin position="341"/>
        <end position="362"/>
    </location>
</feature>
<feature type="compositionally biased region" description="Acidic residues" evidence="1">
    <location>
        <begin position="394"/>
        <end position="417"/>
    </location>
</feature>
<feature type="compositionally biased region" description="Basic residues" evidence="1">
    <location>
        <begin position="1035"/>
        <end position="1046"/>
    </location>
</feature>
<accession>A0A9Q1BIL0</accession>
<feature type="compositionally biased region" description="Acidic residues" evidence="1">
    <location>
        <begin position="998"/>
        <end position="1016"/>
    </location>
</feature>
<dbReference type="Gene3D" id="1.10.443.10">
    <property type="entry name" value="Intergrase catalytic core"/>
    <property type="match status" value="1"/>
</dbReference>
<dbReference type="GO" id="GO:0006310">
    <property type="term" value="P:DNA recombination"/>
    <property type="evidence" value="ECO:0007669"/>
    <property type="project" value="InterPro"/>
</dbReference>
<dbReference type="AlphaFoldDB" id="A0A9Q1BIL0"/>
<gene>
    <name evidence="3" type="ORF">HOLleu_32364</name>
</gene>
<sequence>MTTSVYSKREFLLEYDGELVSAKEGYKRERDYPEERGSFLYFFSDQGRAYCIDATLDNSRAGRMVNDSPFPNAIMKVVVVDSTPHLCLFAMKDIPPGEEITFDYGVPNLPWREKIKKKLDKEEVLANRINEKHEHLDVLSFCGLTKKKHEEVPSMATTYADDQMSNHEEVTCMKEHEEVPSMATTYEDDQTSDHEEVTCMKEHEEVPSMATTYEDDQTSDHEEVTCMKKHEEVPSMATTYEDDQTSDHEEVTCMKKHEEVPSMATVYEDDQTSDHEEVTCMKEHEEVPSMATTYADDQMSNHEEVTCMDFPELQPIFEKMMQQMEQQTITHEDDWRTADEVVSSMPSTSEDHHLLHRRPNKNPRRLKHLPYLECVDEEDSSHSENESIYQPSDDANDTLSEECDSSTDEFQQEETDHDEPSTSKYKSNHIEVSSTSFKRKRRSWNRQHCCLYCEKVVPKIAHHLQTFHSSEPLVIKALVEPKKSAKRNAIFEEIRKKGDHAHNSSVLSKGGGQLLVYKRPQMGTLGAGDFIPCPDCAGYFAKCSLWRHQKNCTIRKEKGNKRSSPCQKAGKALLPTKASCNSKLPEILAGMRADNIVLTIRSDPWLCKLGEYYISDNINTHNIVSENMRRVARLLLETQKVNACIKSAKDLIDPSNFDDVVHSVKTCCGFNDKENTFEIPSLAKKLGQSLTVLAEIVVGEAMKTSDSADESKAEQFLKLKKLQWKNKITSQVYKQQCKDKWLKPKKIPLTEDTVRLNEHLKTKMAETRKELQANGITTSLWRELASLTLTLIIIFNRRRPGETQHLQVTHFKQQVENKTEFHDEIFSSLPVPQKLAAKRLTLVMTRGKRDRGVPIMLTQKMKESVEILNKTRELAGVNPNNPYIFACPSGNSLKPLRGHDCIHKYANECGAKNPQRLRATSLRKHLATLSQILHLSNSELEQLANHLGHDITVHRQYYRLPQETIFLAKVSNLLLTAEKGEIHKFQGKSLDDIDMAEGESVSDTELLEENESDGSESDGSNSDGDDDEPFVPNKKTPRKKQAHSCRIKWSTDEENAIKKDANLRKAIKAMNAPNYKDCIKAKENNPCLQRRSISQIKSKVWNIVKKNKAQTQSKH</sequence>
<feature type="region of interest" description="Disordered" evidence="1">
    <location>
        <begin position="998"/>
        <end position="1046"/>
    </location>
</feature>
<reference evidence="3" key="1">
    <citation type="submission" date="2021-10" db="EMBL/GenBank/DDBJ databases">
        <title>Tropical sea cucumber genome reveals ecological adaptation and Cuvierian tubules defense mechanism.</title>
        <authorList>
            <person name="Chen T."/>
        </authorList>
    </citation>
    <scope>NUCLEOTIDE SEQUENCE</scope>
    <source>
        <strain evidence="3">Nanhai2018</strain>
        <tissue evidence="3">Muscle</tissue>
    </source>
</reference>
<dbReference type="GO" id="GO:0003677">
    <property type="term" value="F:DNA binding"/>
    <property type="evidence" value="ECO:0007669"/>
    <property type="project" value="InterPro"/>
</dbReference>
<evidence type="ECO:0000313" key="4">
    <source>
        <dbReference type="Proteomes" id="UP001152320"/>
    </source>
</evidence>
<comment type="caution">
    <text evidence="3">The sequence shown here is derived from an EMBL/GenBank/DDBJ whole genome shotgun (WGS) entry which is preliminary data.</text>
</comment>
<dbReference type="GO" id="GO:0015074">
    <property type="term" value="P:DNA integration"/>
    <property type="evidence" value="ECO:0007669"/>
    <property type="project" value="InterPro"/>
</dbReference>
<dbReference type="Proteomes" id="UP001152320">
    <property type="component" value="Chromosome 16"/>
</dbReference>
<dbReference type="EMBL" id="JAIZAY010000016">
    <property type="protein sequence ID" value="KAJ8027263.1"/>
    <property type="molecule type" value="Genomic_DNA"/>
</dbReference>
<keyword evidence="4" id="KW-1185">Reference proteome</keyword>